<evidence type="ECO:0000256" key="1">
    <source>
        <dbReference type="SAM" id="MobiDB-lite"/>
    </source>
</evidence>
<feature type="compositionally biased region" description="Low complexity" evidence="1">
    <location>
        <begin position="10"/>
        <end position="25"/>
    </location>
</feature>
<feature type="region of interest" description="Disordered" evidence="1">
    <location>
        <begin position="710"/>
        <end position="831"/>
    </location>
</feature>
<feature type="compositionally biased region" description="Polar residues" evidence="1">
    <location>
        <begin position="267"/>
        <end position="288"/>
    </location>
</feature>
<feature type="region of interest" description="Disordered" evidence="1">
    <location>
        <begin position="591"/>
        <end position="680"/>
    </location>
</feature>
<feature type="compositionally biased region" description="Polar residues" evidence="1">
    <location>
        <begin position="814"/>
        <end position="831"/>
    </location>
</feature>
<reference evidence="2 3" key="1">
    <citation type="submission" date="2016-03" db="EMBL/GenBank/DDBJ databases">
        <authorList>
            <person name="Ploux O."/>
        </authorList>
    </citation>
    <scope>NUCLEOTIDE SEQUENCE [LARGE SCALE GENOMIC DNA]</scope>
    <source>
        <strain evidence="2 3">UAMH 11012</strain>
    </source>
</reference>
<sequence>MSYYPPSSTRFPRSESFAPSSSSFTDSRDQDFSESSRDYESETSEFPGGVYHDRSHSVSFGPSTSSYTDSQGFGDDSRVRYESGLGSCSTFTSRPYQEFGSESSFQCHPRDAFPGGVKHGHSMSFGPPSSSFTDVNPPSTFTQILGDVSIPGDAFAWETNTTCESCIETLHNFDDYYKSRQLGPMTSIQYNHPCQSCLTNFLNFPCGPPPLAKNYDSQNIFDGFGSGRVSAASSIDSQPRTLADSRYPAFRVGRPLSLEEEGNFRRWSTNASKGSSQDRLNMSRPRTQPFSFGPSSAPSNSSLPSEATFGPQPPFQQATNVQQNCNPHWYVMGLPFCGYSSGIQKDYCSPCSRAFLDKRENVLETMSKDMKNLSLEEYLQKWLPQLARARPRFIGIGRGSHGWVMTAEDYMREYFGEIGDEDDNVTLLDRSSVTGDESTTMTGAGSTTQESRSETETETRSRGRSSASYSRQSATSSMPSGTTSGTQSSGGHAPSRHSGATSTTRSRTTSPHSAQQQSRTTSASGSRASSPLFDCRNFSRSRTQSEDRKTLSYNAYREKYRCYSPTPSEDRNNLTHNAYIAKWGDYACPTTVSSPPKSDRRKYTSDVSSTTGSVAQSTITASVTGTERSGATRSQRSGTSASGSVARSSQTGTESSRGRRRHRASSPASTQRSGATTASAAVTELLRDSSRSRSRSLRSLARLALLLKDESRSRSRSPRRSSITPSDHYRTGSPKLSYTSSICSSTKLQSPSPSNTVNSRGSSPRCSGQRSPRRSSISSQRSGSGVSRSPSPTKSANSNNSSDSFVPSRSVSPARSTNSSNRSVSPGSLSPQEKTAYYRALHPGNSDCGLEYAISLLSEDLECVHFGHHDQETGEWIECPFWDHEEGKFVIKNFKGKGKSEYRY</sequence>
<evidence type="ECO:0000313" key="2">
    <source>
        <dbReference type="EMBL" id="CZR59396.1"/>
    </source>
</evidence>
<feature type="compositionally biased region" description="Polar residues" evidence="1">
    <location>
        <begin position="432"/>
        <end position="445"/>
    </location>
</feature>
<protein>
    <submittedName>
        <fullName evidence="2">Uncharacterized protein</fullName>
    </submittedName>
</protein>
<feature type="compositionally biased region" description="Polar residues" evidence="1">
    <location>
        <begin position="605"/>
        <end position="646"/>
    </location>
</feature>
<feature type="region of interest" description="Disordered" evidence="1">
    <location>
        <begin position="1"/>
        <end position="57"/>
    </location>
</feature>
<feature type="region of interest" description="Disordered" evidence="1">
    <location>
        <begin position="267"/>
        <end position="318"/>
    </location>
</feature>
<dbReference type="Proteomes" id="UP000184330">
    <property type="component" value="Unassembled WGS sequence"/>
</dbReference>
<name>A0A1L7X330_9HELO</name>
<gene>
    <name evidence="2" type="ORF">PAC_09288</name>
</gene>
<feature type="region of interest" description="Disordered" evidence="1">
    <location>
        <begin position="432"/>
        <end position="550"/>
    </location>
</feature>
<proteinExistence type="predicted"/>
<dbReference type="OrthoDB" id="10601403at2759"/>
<feature type="compositionally biased region" description="Basic and acidic residues" evidence="1">
    <location>
        <begin position="26"/>
        <end position="40"/>
    </location>
</feature>
<organism evidence="2 3">
    <name type="scientific">Phialocephala subalpina</name>
    <dbReference type="NCBI Taxonomy" id="576137"/>
    <lineage>
        <taxon>Eukaryota</taxon>
        <taxon>Fungi</taxon>
        <taxon>Dikarya</taxon>
        <taxon>Ascomycota</taxon>
        <taxon>Pezizomycotina</taxon>
        <taxon>Leotiomycetes</taxon>
        <taxon>Helotiales</taxon>
        <taxon>Mollisiaceae</taxon>
        <taxon>Phialocephala</taxon>
        <taxon>Phialocephala fortinii species complex</taxon>
    </lineage>
</organism>
<dbReference type="EMBL" id="FJOG01000013">
    <property type="protein sequence ID" value="CZR59396.1"/>
    <property type="molecule type" value="Genomic_DNA"/>
</dbReference>
<dbReference type="AlphaFoldDB" id="A0A1L7X330"/>
<feature type="compositionally biased region" description="Low complexity" evidence="1">
    <location>
        <begin position="289"/>
        <end position="305"/>
    </location>
</feature>
<feature type="compositionally biased region" description="Low complexity" evidence="1">
    <location>
        <begin position="464"/>
        <end position="530"/>
    </location>
</feature>
<evidence type="ECO:0000313" key="3">
    <source>
        <dbReference type="Proteomes" id="UP000184330"/>
    </source>
</evidence>
<feature type="compositionally biased region" description="Polar residues" evidence="1">
    <location>
        <begin position="734"/>
        <end position="766"/>
    </location>
</feature>
<feature type="compositionally biased region" description="Basic and acidic residues" evidence="1">
    <location>
        <begin position="451"/>
        <end position="461"/>
    </location>
</feature>
<keyword evidence="3" id="KW-1185">Reference proteome</keyword>
<feature type="compositionally biased region" description="Low complexity" evidence="1">
    <location>
        <begin position="767"/>
        <end position="813"/>
    </location>
</feature>
<feature type="compositionally biased region" description="Polar residues" evidence="1">
    <location>
        <begin position="670"/>
        <end position="680"/>
    </location>
</feature>
<accession>A0A1L7X330</accession>